<protein>
    <submittedName>
        <fullName evidence="1">Uncharacterized protein</fullName>
    </submittedName>
</protein>
<evidence type="ECO:0000313" key="2">
    <source>
        <dbReference type="Proteomes" id="UP000593576"/>
    </source>
</evidence>
<dbReference type="AlphaFoldDB" id="A0A7J9N877"/>
<proteinExistence type="predicted"/>
<dbReference type="OrthoDB" id="10544456at2759"/>
<organism evidence="1 2">
    <name type="scientific">Gossypium schwendimanii</name>
    <name type="common">Cotton</name>
    <dbReference type="NCBI Taxonomy" id="34291"/>
    <lineage>
        <taxon>Eukaryota</taxon>
        <taxon>Viridiplantae</taxon>
        <taxon>Streptophyta</taxon>
        <taxon>Embryophyta</taxon>
        <taxon>Tracheophyta</taxon>
        <taxon>Spermatophyta</taxon>
        <taxon>Magnoliopsida</taxon>
        <taxon>eudicotyledons</taxon>
        <taxon>Gunneridae</taxon>
        <taxon>Pentapetalae</taxon>
        <taxon>rosids</taxon>
        <taxon>malvids</taxon>
        <taxon>Malvales</taxon>
        <taxon>Malvaceae</taxon>
        <taxon>Malvoideae</taxon>
        <taxon>Gossypium</taxon>
    </lineage>
</organism>
<keyword evidence="2" id="KW-1185">Reference proteome</keyword>
<comment type="caution">
    <text evidence="1">The sequence shown here is derived from an EMBL/GenBank/DDBJ whole genome shotgun (WGS) entry which is preliminary data.</text>
</comment>
<reference evidence="1 2" key="1">
    <citation type="journal article" date="2019" name="Genome Biol. Evol.">
        <title>Insights into the evolution of the New World diploid cottons (Gossypium, subgenus Houzingenia) based on genome sequencing.</title>
        <authorList>
            <person name="Grover C.E."/>
            <person name="Arick M.A. 2nd"/>
            <person name="Thrash A."/>
            <person name="Conover J.L."/>
            <person name="Sanders W.S."/>
            <person name="Peterson D.G."/>
            <person name="Frelichowski J.E."/>
            <person name="Scheffler J.A."/>
            <person name="Scheffler B.E."/>
            <person name="Wendel J.F."/>
        </authorList>
    </citation>
    <scope>NUCLEOTIDE SEQUENCE [LARGE SCALE GENOMIC DNA]</scope>
    <source>
        <strain evidence="1">1</strain>
        <tissue evidence="1">Leaf</tissue>
    </source>
</reference>
<gene>
    <name evidence="1" type="ORF">Goshw_012700</name>
</gene>
<sequence length="36" mass="4107">MQIVLKKVYKNVSIHMDSLEVIKALKASHLERSPSI</sequence>
<dbReference type="EMBL" id="JABFAF010275127">
    <property type="protein sequence ID" value="MBA0879394.1"/>
    <property type="molecule type" value="Genomic_DNA"/>
</dbReference>
<dbReference type="Proteomes" id="UP000593576">
    <property type="component" value="Unassembled WGS sequence"/>
</dbReference>
<name>A0A7J9N877_GOSSC</name>
<accession>A0A7J9N877</accession>
<evidence type="ECO:0000313" key="1">
    <source>
        <dbReference type="EMBL" id="MBA0879394.1"/>
    </source>
</evidence>
<feature type="non-terminal residue" evidence="1">
    <location>
        <position position="36"/>
    </location>
</feature>